<reference evidence="3 4" key="1">
    <citation type="submission" date="2023-12" db="EMBL/GenBank/DDBJ databases">
        <title>the genome sequence of Hyalangium sp. s54d21.</title>
        <authorList>
            <person name="Zhang X."/>
        </authorList>
    </citation>
    <scope>NUCLEOTIDE SEQUENCE [LARGE SCALE GENOMIC DNA]</scope>
    <source>
        <strain evidence="4">s54d21</strain>
    </source>
</reference>
<evidence type="ECO:0000313" key="4">
    <source>
        <dbReference type="Proteomes" id="UP001291309"/>
    </source>
</evidence>
<keyword evidence="2" id="KW-1133">Transmembrane helix</keyword>
<organism evidence="3 4">
    <name type="scientific">Hyalangium rubrum</name>
    <dbReference type="NCBI Taxonomy" id="3103134"/>
    <lineage>
        <taxon>Bacteria</taxon>
        <taxon>Pseudomonadati</taxon>
        <taxon>Myxococcota</taxon>
        <taxon>Myxococcia</taxon>
        <taxon>Myxococcales</taxon>
        <taxon>Cystobacterineae</taxon>
        <taxon>Archangiaceae</taxon>
        <taxon>Hyalangium</taxon>
    </lineage>
</organism>
<feature type="transmembrane region" description="Helical" evidence="2">
    <location>
        <begin position="70"/>
        <end position="89"/>
    </location>
</feature>
<sequence>MSSSDTSSRAGLISGGALLVSFWLLVWLLDGGACHAFEKLEGTEKAPYSAEYLNAVVNLSALRELMVLKAAILAIALGCAVVGLLGLVLRREPASAAPPAGGPVLRGDTAYVLLVALGAGLLLLSTQSKPEFKALPPVAAAGPGTSPDAGMASQGGADGGVSDGGVSDAGVPDAGAPSVDGGTPSGTPR</sequence>
<feature type="compositionally biased region" description="Low complexity" evidence="1">
    <location>
        <begin position="164"/>
        <end position="176"/>
    </location>
</feature>
<dbReference type="RefSeq" id="WP_321546427.1">
    <property type="nucleotide sequence ID" value="NZ_JAXIVS010000004.1"/>
</dbReference>
<feature type="transmembrane region" description="Helical" evidence="2">
    <location>
        <begin position="109"/>
        <end position="126"/>
    </location>
</feature>
<evidence type="ECO:0000256" key="1">
    <source>
        <dbReference type="SAM" id="MobiDB-lite"/>
    </source>
</evidence>
<name>A0ABU5H4H5_9BACT</name>
<feature type="transmembrane region" description="Helical" evidence="2">
    <location>
        <begin position="12"/>
        <end position="29"/>
    </location>
</feature>
<evidence type="ECO:0008006" key="5">
    <source>
        <dbReference type="Google" id="ProtNLM"/>
    </source>
</evidence>
<protein>
    <recommendedName>
        <fullName evidence="5">Lipoprotein</fullName>
    </recommendedName>
</protein>
<proteinExistence type="predicted"/>
<feature type="region of interest" description="Disordered" evidence="1">
    <location>
        <begin position="135"/>
        <end position="189"/>
    </location>
</feature>
<evidence type="ECO:0000313" key="3">
    <source>
        <dbReference type="EMBL" id="MDY7227713.1"/>
    </source>
</evidence>
<keyword evidence="4" id="KW-1185">Reference proteome</keyword>
<accession>A0ABU5H4H5</accession>
<comment type="caution">
    <text evidence="3">The sequence shown here is derived from an EMBL/GenBank/DDBJ whole genome shotgun (WGS) entry which is preliminary data.</text>
</comment>
<evidence type="ECO:0000256" key="2">
    <source>
        <dbReference type="SAM" id="Phobius"/>
    </source>
</evidence>
<gene>
    <name evidence="3" type="ORF">SYV04_14965</name>
</gene>
<dbReference type="EMBL" id="JAXIVS010000004">
    <property type="protein sequence ID" value="MDY7227713.1"/>
    <property type="molecule type" value="Genomic_DNA"/>
</dbReference>
<keyword evidence="2" id="KW-0812">Transmembrane</keyword>
<keyword evidence="2" id="KW-0472">Membrane</keyword>
<dbReference type="Proteomes" id="UP001291309">
    <property type="component" value="Unassembled WGS sequence"/>
</dbReference>